<accession>A0A9P5NFV4</accession>
<sequence>MDLPPDGGRFTDLDPGTRADNELGALITKTFNYMWNKVQNIPPRYLHLIKKEIYEYKIVLTDILRAIESKTLVTGYSSRQLDTVFLHFQMKESNLQSLLPIICHFFQNARNIKIFGGNFKPSLVKAVVLLRTKYYGYYISSPAFYLLIPGTNDGLLRM</sequence>
<dbReference type="EMBL" id="JADNYJ010000085">
    <property type="protein sequence ID" value="KAF8888369.1"/>
    <property type="molecule type" value="Genomic_DNA"/>
</dbReference>
<reference evidence="1" key="1">
    <citation type="submission" date="2020-11" db="EMBL/GenBank/DDBJ databases">
        <authorList>
            <consortium name="DOE Joint Genome Institute"/>
            <person name="Ahrendt S."/>
            <person name="Riley R."/>
            <person name="Andreopoulos W."/>
            <person name="LaButti K."/>
            <person name="Pangilinan J."/>
            <person name="Ruiz-duenas F.J."/>
            <person name="Barrasa J.M."/>
            <person name="Sanchez-Garcia M."/>
            <person name="Camarero S."/>
            <person name="Miyauchi S."/>
            <person name="Serrano A."/>
            <person name="Linde D."/>
            <person name="Babiker R."/>
            <person name="Drula E."/>
            <person name="Ayuso-Fernandez I."/>
            <person name="Pacheco R."/>
            <person name="Padilla G."/>
            <person name="Ferreira P."/>
            <person name="Barriuso J."/>
            <person name="Kellner H."/>
            <person name="Castanera R."/>
            <person name="Alfaro M."/>
            <person name="Ramirez L."/>
            <person name="Pisabarro A.G."/>
            <person name="Kuo A."/>
            <person name="Tritt A."/>
            <person name="Lipzen A."/>
            <person name="He G."/>
            <person name="Yan M."/>
            <person name="Ng V."/>
            <person name="Cullen D."/>
            <person name="Martin F."/>
            <person name="Rosso M.-N."/>
            <person name="Henrissat B."/>
            <person name="Hibbett D."/>
            <person name="Martinez A.T."/>
            <person name="Grigoriev I.V."/>
        </authorList>
    </citation>
    <scope>NUCLEOTIDE SEQUENCE</scope>
    <source>
        <strain evidence="1">AH 44721</strain>
    </source>
</reference>
<keyword evidence="2" id="KW-1185">Reference proteome</keyword>
<dbReference type="Proteomes" id="UP000724874">
    <property type="component" value="Unassembled WGS sequence"/>
</dbReference>
<comment type="caution">
    <text evidence="1">The sequence shown here is derived from an EMBL/GenBank/DDBJ whole genome shotgun (WGS) entry which is preliminary data.</text>
</comment>
<dbReference type="AlphaFoldDB" id="A0A9P5NFV4"/>
<gene>
    <name evidence="1" type="ORF">CPB84DRAFT_1826731</name>
</gene>
<proteinExistence type="predicted"/>
<evidence type="ECO:0000313" key="2">
    <source>
        <dbReference type="Proteomes" id="UP000724874"/>
    </source>
</evidence>
<name>A0A9P5NFV4_GYMJU</name>
<evidence type="ECO:0000313" key="1">
    <source>
        <dbReference type="EMBL" id="KAF8888369.1"/>
    </source>
</evidence>
<organism evidence="1 2">
    <name type="scientific">Gymnopilus junonius</name>
    <name type="common">Spectacular rustgill mushroom</name>
    <name type="synonym">Gymnopilus spectabilis subsp. junonius</name>
    <dbReference type="NCBI Taxonomy" id="109634"/>
    <lineage>
        <taxon>Eukaryota</taxon>
        <taxon>Fungi</taxon>
        <taxon>Dikarya</taxon>
        <taxon>Basidiomycota</taxon>
        <taxon>Agaricomycotina</taxon>
        <taxon>Agaricomycetes</taxon>
        <taxon>Agaricomycetidae</taxon>
        <taxon>Agaricales</taxon>
        <taxon>Agaricineae</taxon>
        <taxon>Hymenogastraceae</taxon>
        <taxon>Gymnopilus</taxon>
    </lineage>
</organism>
<protein>
    <submittedName>
        <fullName evidence="1">Uncharacterized protein</fullName>
    </submittedName>
</protein>